<keyword evidence="2" id="KW-0472">Membrane</keyword>
<feature type="transmembrane region" description="Helical" evidence="2">
    <location>
        <begin position="29"/>
        <end position="56"/>
    </location>
</feature>
<keyword evidence="2" id="KW-1133">Transmembrane helix</keyword>
<dbReference type="PRINTS" id="PR00407">
    <property type="entry name" value="EUMOPTERIN"/>
</dbReference>
<dbReference type="InterPro" id="IPR008335">
    <property type="entry name" value="Mopterin_OxRdtase_euk"/>
</dbReference>
<dbReference type="AlphaFoldDB" id="W9DM66"/>
<accession>W9DM66</accession>
<dbReference type="Gene3D" id="2.60.40.650">
    <property type="match status" value="1"/>
</dbReference>
<dbReference type="PATRIC" id="fig|592678.3.peg.281"/>
<feature type="domain" description="Oxidoreductase molybdopterin-binding" evidence="3">
    <location>
        <begin position="276"/>
        <end position="429"/>
    </location>
</feature>
<feature type="region of interest" description="Disordered" evidence="1">
    <location>
        <begin position="1"/>
        <end position="26"/>
    </location>
</feature>
<dbReference type="GO" id="GO:0043546">
    <property type="term" value="F:molybdopterin cofactor binding"/>
    <property type="evidence" value="ECO:0007669"/>
    <property type="project" value="TreeGrafter"/>
</dbReference>
<gene>
    <name evidence="4" type="ORF">AmyhaDRAFT_0278</name>
</gene>
<name>W9DM66_9PSEU</name>
<dbReference type="PANTHER" id="PTHR19372:SF7">
    <property type="entry name" value="SULFITE OXIDASE, MITOCHONDRIAL"/>
    <property type="match status" value="1"/>
</dbReference>
<proteinExistence type="predicted"/>
<dbReference type="GO" id="GO:0008482">
    <property type="term" value="F:sulfite oxidase activity"/>
    <property type="evidence" value="ECO:0007669"/>
    <property type="project" value="TreeGrafter"/>
</dbReference>
<keyword evidence="2" id="KW-0812">Transmembrane</keyword>
<dbReference type="Pfam" id="PF00174">
    <property type="entry name" value="Oxidored_molyb"/>
    <property type="match status" value="1"/>
</dbReference>
<dbReference type="Gene3D" id="3.90.420.10">
    <property type="entry name" value="Oxidoreductase, molybdopterin-binding domain"/>
    <property type="match status" value="1"/>
</dbReference>
<keyword evidence="5" id="KW-1185">Reference proteome</keyword>
<dbReference type="GO" id="GO:0006790">
    <property type="term" value="P:sulfur compound metabolic process"/>
    <property type="evidence" value="ECO:0007669"/>
    <property type="project" value="TreeGrafter"/>
</dbReference>
<dbReference type="InterPro" id="IPR036374">
    <property type="entry name" value="OxRdtase_Mopterin-bd_sf"/>
</dbReference>
<evidence type="ECO:0000256" key="1">
    <source>
        <dbReference type="SAM" id="MobiDB-lite"/>
    </source>
</evidence>
<dbReference type="InterPro" id="IPR014756">
    <property type="entry name" value="Ig_E-set"/>
</dbReference>
<dbReference type="SUPFAM" id="SSF81296">
    <property type="entry name" value="E set domains"/>
    <property type="match status" value="1"/>
</dbReference>
<comment type="caution">
    <text evidence="4">The sequence shown here is derived from an EMBL/GenBank/DDBJ whole genome shotgun (WGS) entry which is preliminary data.</text>
</comment>
<organism evidence="4 5">
    <name type="scientific">Haloechinothrix halophila YIM 93223</name>
    <dbReference type="NCBI Taxonomy" id="592678"/>
    <lineage>
        <taxon>Bacteria</taxon>
        <taxon>Bacillati</taxon>
        <taxon>Actinomycetota</taxon>
        <taxon>Actinomycetes</taxon>
        <taxon>Pseudonocardiales</taxon>
        <taxon>Pseudonocardiaceae</taxon>
        <taxon>Haloechinothrix</taxon>
    </lineage>
</organism>
<feature type="transmembrane region" description="Helical" evidence="2">
    <location>
        <begin position="144"/>
        <end position="163"/>
    </location>
</feature>
<dbReference type="PANTHER" id="PTHR19372">
    <property type="entry name" value="SULFITE REDUCTASE"/>
    <property type="match status" value="1"/>
</dbReference>
<evidence type="ECO:0000313" key="5">
    <source>
        <dbReference type="Proteomes" id="UP000054357"/>
    </source>
</evidence>
<dbReference type="EMBL" id="AZAK01000001">
    <property type="protein sequence ID" value="ETA66519.1"/>
    <property type="molecule type" value="Genomic_DNA"/>
</dbReference>
<evidence type="ECO:0000259" key="3">
    <source>
        <dbReference type="Pfam" id="PF00174"/>
    </source>
</evidence>
<dbReference type="InterPro" id="IPR000572">
    <property type="entry name" value="OxRdtase_Mopterin-bd_dom"/>
</dbReference>
<evidence type="ECO:0000256" key="2">
    <source>
        <dbReference type="SAM" id="Phobius"/>
    </source>
</evidence>
<evidence type="ECO:0000313" key="4">
    <source>
        <dbReference type="EMBL" id="ETA66519.1"/>
    </source>
</evidence>
<dbReference type="SUPFAM" id="SSF56524">
    <property type="entry name" value="Oxidoreductase molybdopterin-binding domain"/>
    <property type="match status" value="1"/>
</dbReference>
<feature type="transmembrane region" description="Helical" evidence="2">
    <location>
        <begin position="92"/>
        <end position="111"/>
    </location>
</feature>
<dbReference type="HOGENOM" id="CLU_003827_2_0_11"/>
<sequence length="548" mass="57420">MDTSPGLPDDVSPGPDDATRTESEGPMRLPLGTAVLVVVLALLAALTAGHFVAAFVGPGASPFLAVGNSVIDLAPSWLVEFGKDVFGTKNKLALLLGIGVALVLIALAAGAVSRRRAAPGIGLIIALGAVGLAAVVTRPELGQLAVTAPIVSFLVGIAVFPWLHRLALETYGPRTVSGTGDAGGAVEVREPRAVTDASRRRFLGSTIGVAAGAGVAGLTGQTFAGPDIQASRADIAPFAPATTAPPIPAGADFAANGTPTLITPNRDFYTIHTALVVPRVPVDEWTLRIHGMVERPITLTYDDLRQRPLVERTLTLACVSNPVGGTLISTANFIGVDLRDLLREAGVKPGAEQLYSTSHDGFTAGTPVDAVMEPDRRAMLALGMNGEPLPVSHGFPVRMIVPGLYGFVSATKWLVDLELTTWKAKQGYWQPRGWAREAPVKTQSRIDGPLGDITAGDVVVAGTAWAPHVGIDAVEVRVDDGPWQRAELSTEVSVDTWRMWRATVRMSPGRNTVTCRATDRTGATQPEVETPVAPDGATGWHSVTFTAQ</sequence>
<reference evidence="4 5" key="1">
    <citation type="submission" date="2013-08" db="EMBL/GenBank/DDBJ databases">
        <authorList>
            <consortium name="DOE Joint Genome Institute"/>
            <person name="Klenk H.-P."/>
            <person name="Huntemann M."/>
            <person name="Han J."/>
            <person name="Chen A."/>
            <person name="Kyrpides N."/>
            <person name="Mavromatis K."/>
            <person name="Markowitz V."/>
            <person name="Palaniappan K."/>
            <person name="Ivanova N."/>
            <person name="Schaumberg A."/>
            <person name="Pati A."/>
            <person name="Liolios K."/>
            <person name="Nordberg H.P."/>
            <person name="Cantor M.N."/>
            <person name="Hua S.X."/>
            <person name="Woyke T."/>
        </authorList>
    </citation>
    <scope>NUCLEOTIDE SEQUENCE [LARGE SCALE GENOMIC DNA]</scope>
    <source>
        <strain evidence="4 5">YIM 93223</strain>
    </source>
</reference>
<protein>
    <submittedName>
        <fullName evidence="4">Sulfite oxidase-like oxidoreductase</fullName>
    </submittedName>
</protein>
<dbReference type="GO" id="GO:0020037">
    <property type="term" value="F:heme binding"/>
    <property type="evidence" value="ECO:0007669"/>
    <property type="project" value="TreeGrafter"/>
</dbReference>
<dbReference type="Proteomes" id="UP000054357">
    <property type="component" value="Unassembled WGS sequence"/>
</dbReference>
<feature type="transmembrane region" description="Helical" evidence="2">
    <location>
        <begin position="117"/>
        <end position="137"/>
    </location>
</feature>